<dbReference type="PANTHER" id="PTHR46116">
    <property type="entry name" value="(E3-INDEPENDENT) E2 UBIQUITIN-CONJUGATING ENZYME"/>
    <property type="match status" value="1"/>
</dbReference>
<proteinExistence type="predicted"/>
<keyword evidence="1" id="KW-0808">Transferase</keyword>
<evidence type="ECO:0000256" key="2">
    <source>
        <dbReference type="ARBA" id="ARBA00022786"/>
    </source>
</evidence>
<dbReference type="AlphaFoldDB" id="A0AAN9S284"/>
<accession>A0AAN9S284</accession>
<dbReference type="PANTHER" id="PTHR46116:SF19">
    <property type="entry name" value="UBIQUITIN-CONJUGATING ENZYME FAMILY PROTEIN"/>
    <property type="match status" value="1"/>
</dbReference>
<keyword evidence="2" id="KW-0833">Ubl conjugation pathway</keyword>
<dbReference type="InterPro" id="IPR000608">
    <property type="entry name" value="UBC"/>
</dbReference>
<dbReference type="Gene3D" id="3.10.110.10">
    <property type="entry name" value="Ubiquitin Conjugating Enzyme"/>
    <property type="match status" value="1"/>
</dbReference>
<feature type="domain" description="UBC core" evidence="3">
    <location>
        <begin position="37"/>
        <end position="153"/>
    </location>
</feature>
<dbReference type="SUPFAM" id="SSF54495">
    <property type="entry name" value="UBC-like"/>
    <property type="match status" value="1"/>
</dbReference>
<keyword evidence="5" id="KW-1185">Reference proteome</keyword>
<evidence type="ECO:0000313" key="5">
    <source>
        <dbReference type="Proteomes" id="UP001386955"/>
    </source>
</evidence>
<dbReference type="GO" id="GO:0061631">
    <property type="term" value="F:ubiquitin conjugating enzyme activity"/>
    <property type="evidence" value="ECO:0007669"/>
    <property type="project" value="TreeGrafter"/>
</dbReference>
<name>A0AAN9S284_PSOTE</name>
<evidence type="ECO:0000313" key="4">
    <source>
        <dbReference type="EMBL" id="KAK7388009.1"/>
    </source>
</evidence>
<gene>
    <name evidence="4" type="ORF">VNO78_22809</name>
</gene>
<comment type="caution">
    <text evidence="4">The sequence shown here is derived from an EMBL/GenBank/DDBJ whole genome shotgun (WGS) entry which is preliminary data.</text>
</comment>
<reference evidence="4 5" key="1">
    <citation type="submission" date="2024-01" db="EMBL/GenBank/DDBJ databases">
        <title>The genomes of 5 underutilized Papilionoideae crops provide insights into root nodulation and disease resistanc.</title>
        <authorList>
            <person name="Jiang F."/>
        </authorList>
    </citation>
    <scope>NUCLEOTIDE SEQUENCE [LARGE SCALE GENOMIC DNA]</scope>
    <source>
        <strain evidence="4">DUOXIRENSHENG_FW03</strain>
        <tissue evidence="4">Leaves</tissue>
    </source>
</reference>
<evidence type="ECO:0000259" key="3">
    <source>
        <dbReference type="PROSITE" id="PS50127"/>
    </source>
</evidence>
<dbReference type="PROSITE" id="PS50127">
    <property type="entry name" value="UBC_2"/>
    <property type="match status" value="1"/>
</dbReference>
<dbReference type="InterPro" id="IPR016135">
    <property type="entry name" value="UBQ-conjugating_enzyme/RWD"/>
</dbReference>
<protein>
    <recommendedName>
        <fullName evidence="3">UBC core domain-containing protein</fullName>
    </recommendedName>
</protein>
<evidence type="ECO:0000256" key="1">
    <source>
        <dbReference type="ARBA" id="ARBA00022679"/>
    </source>
</evidence>
<sequence>MAYTNNIESFDVVSDDSDHYFLLPGPNPNYFMNANRNVHKRIMKEWKMLAHNLPESIYVRVYEKLIDLLRAVIIGATGTPYHDGLFFFHIAFPVDSQPAHHRLTTRLCLLLIVKPCYACFDARRETSKTSSLSIFTTKDVRLREWAFESWTIQ</sequence>
<dbReference type="Proteomes" id="UP001386955">
    <property type="component" value="Unassembled WGS sequence"/>
</dbReference>
<organism evidence="4 5">
    <name type="scientific">Psophocarpus tetragonolobus</name>
    <name type="common">Winged bean</name>
    <name type="synonym">Dolichos tetragonolobus</name>
    <dbReference type="NCBI Taxonomy" id="3891"/>
    <lineage>
        <taxon>Eukaryota</taxon>
        <taxon>Viridiplantae</taxon>
        <taxon>Streptophyta</taxon>
        <taxon>Embryophyta</taxon>
        <taxon>Tracheophyta</taxon>
        <taxon>Spermatophyta</taxon>
        <taxon>Magnoliopsida</taxon>
        <taxon>eudicotyledons</taxon>
        <taxon>Gunneridae</taxon>
        <taxon>Pentapetalae</taxon>
        <taxon>rosids</taxon>
        <taxon>fabids</taxon>
        <taxon>Fabales</taxon>
        <taxon>Fabaceae</taxon>
        <taxon>Papilionoideae</taxon>
        <taxon>50 kb inversion clade</taxon>
        <taxon>NPAAA clade</taxon>
        <taxon>indigoferoid/millettioid clade</taxon>
        <taxon>Phaseoleae</taxon>
        <taxon>Psophocarpus</taxon>
    </lineage>
</organism>
<dbReference type="EMBL" id="JAYMYS010000006">
    <property type="protein sequence ID" value="KAK7388009.1"/>
    <property type="molecule type" value="Genomic_DNA"/>
</dbReference>